<dbReference type="InterPro" id="IPR009339">
    <property type="entry name" value="DUF998"/>
</dbReference>
<accession>A0A2M8RCD9</accession>
<evidence type="ECO:0000313" key="2">
    <source>
        <dbReference type="EMBL" id="PJG55469.1"/>
    </source>
</evidence>
<feature type="transmembrane region" description="Helical" evidence="1">
    <location>
        <begin position="53"/>
        <end position="72"/>
    </location>
</feature>
<dbReference type="Proteomes" id="UP000231194">
    <property type="component" value="Unassembled WGS sequence"/>
</dbReference>
<dbReference type="OrthoDB" id="8159487at2"/>
<feature type="transmembrane region" description="Helical" evidence="1">
    <location>
        <begin position="124"/>
        <end position="143"/>
    </location>
</feature>
<keyword evidence="1" id="KW-0472">Membrane</keyword>
<protein>
    <submittedName>
        <fullName evidence="2">DUF998 domain-containing protein</fullName>
    </submittedName>
</protein>
<comment type="caution">
    <text evidence="2">The sequence shown here is derived from an EMBL/GenBank/DDBJ whole genome shotgun (WGS) entry which is preliminary data.</text>
</comment>
<evidence type="ECO:0000313" key="3">
    <source>
        <dbReference type="Proteomes" id="UP000231194"/>
    </source>
</evidence>
<proteinExistence type="predicted"/>
<dbReference type="Pfam" id="PF06197">
    <property type="entry name" value="DUF998"/>
    <property type="match status" value="1"/>
</dbReference>
<dbReference type="AlphaFoldDB" id="A0A2M8RCD9"/>
<feature type="transmembrane region" description="Helical" evidence="1">
    <location>
        <begin position="178"/>
        <end position="200"/>
    </location>
</feature>
<feature type="transmembrane region" description="Helical" evidence="1">
    <location>
        <begin position="155"/>
        <end position="172"/>
    </location>
</feature>
<dbReference type="EMBL" id="PGVG01000006">
    <property type="protein sequence ID" value="PJG55469.1"/>
    <property type="molecule type" value="Genomic_DNA"/>
</dbReference>
<dbReference type="RefSeq" id="WP_100231912.1">
    <property type="nucleotide sequence ID" value="NZ_PGVG01000006.1"/>
</dbReference>
<evidence type="ECO:0000256" key="1">
    <source>
        <dbReference type="SAM" id="Phobius"/>
    </source>
</evidence>
<keyword evidence="1" id="KW-1133">Transmembrane helix</keyword>
<reference evidence="2 3" key="1">
    <citation type="submission" date="2017-11" db="EMBL/GenBank/DDBJ databases">
        <title>Bradyrhizobium forestalis sp. nov., an efficient nitrogen-fixing bacterium isolated from nodules of forest legume species in the Amazon.</title>
        <authorList>
            <person name="Costa E.M."/>
            <person name="Guimaraes A."/>
            <person name="Carvalho T.S."/>
            <person name="Rodrigues T.L."/>
            <person name="Ribeiro P.R.A."/>
            <person name="Lebbe L."/>
            <person name="Willems A."/>
            <person name="Moreira F.M.S."/>
        </authorList>
    </citation>
    <scope>NUCLEOTIDE SEQUENCE [LARGE SCALE GENOMIC DNA]</scope>
    <source>
        <strain evidence="2 3">INPA54B</strain>
    </source>
</reference>
<sequence>MMRSDIVRLLPLAGIAAGLLFILVSSVESFARPGFDLKRHAISMLSLGDRGWLMVVTFILSGVLTLLCAVGLRAAEGGLWGPLLIAVYGLGLIIAGIFPAPASFGFPSGTPADMAPVMTTSAKLHGMGFMVAFSALIIACFVFARGYYDAGETELALISIAAGLAMPVLVASGMSNLIAPGIAFFIAAIVGWVWLGAVVVRVTP</sequence>
<keyword evidence="1" id="KW-0812">Transmembrane</keyword>
<organism evidence="2 3">
    <name type="scientific">Bradyrhizobium forestalis</name>
    <dbReference type="NCBI Taxonomy" id="1419263"/>
    <lineage>
        <taxon>Bacteria</taxon>
        <taxon>Pseudomonadati</taxon>
        <taxon>Pseudomonadota</taxon>
        <taxon>Alphaproteobacteria</taxon>
        <taxon>Hyphomicrobiales</taxon>
        <taxon>Nitrobacteraceae</taxon>
        <taxon>Bradyrhizobium</taxon>
    </lineage>
</organism>
<feature type="transmembrane region" description="Helical" evidence="1">
    <location>
        <begin position="79"/>
        <end position="104"/>
    </location>
</feature>
<keyword evidence="3" id="KW-1185">Reference proteome</keyword>
<gene>
    <name evidence="2" type="ORF">CVM73_10505</name>
</gene>
<name>A0A2M8RCD9_9BRAD</name>